<gene>
    <name evidence="1" type="ORF">OBBRIDRAFT_740049</name>
</gene>
<organism evidence="1 2">
    <name type="scientific">Obba rivulosa</name>
    <dbReference type="NCBI Taxonomy" id="1052685"/>
    <lineage>
        <taxon>Eukaryota</taxon>
        <taxon>Fungi</taxon>
        <taxon>Dikarya</taxon>
        <taxon>Basidiomycota</taxon>
        <taxon>Agaricomycotina</taxon>
        <taxon>Agaricomycetes</taxon>
        <taxon>Polyporales</taxon>
        <taxon>Gelatoporiaceae</taxon>
        <taxon>Obba</taxon>
    </lineage>
</organism>
<protein>
    <submittedName>
        <fullName evidence="1">Uncharacterized protein</fullName>
    </submittedName>
</protein>
<dbReference type="EMBL" id="KV722590">
    <property type="protein sequence ID" value="OCH85340.1"/>
    <property type="molecule type" value="Genomic_DNA"/>
</dbReference>
<keyword evidence="2" id="KW-1185">Reference proteome</keyword>
<dbReference type="AlphaFoldDB" id="A0A8E2AN83"/>
<feature type="non-terminal residue" evidence="1">
    <location>
        <position position="1"/>
    </location>
</feature>
<sequence length="54" mass="6314">WMRGPDNQLLFWVPSLHRLSLHRPSNVAVIGHNETRLDFSKAVIGRNWARCYTP</sequence>
<evidence type="ECO:0000313" key="2">
    <source>
        <dbReference type="Proteomes" id="UP000250043"/>
    </source>
</evidence>
<proteinExistence type="predicted"/>
<reference evidence="1 2" key="1">
    <citation type="submission" date="2016-07" db="EMBL/GenBank/DDBJ databases">
        <title>Draft genome of the white-rot fungus Obba rivulosa 3A-2.</title>
        <authorList>
            <consortium name="DOE Joint Genome Institute"/>
            <person name="Miettinen O."/>
            <person name="Riley R."/>
            <person name="Acob R."/>
            <person name="Barry K."/>
            <person name="Cullen D."/>
            <person name="De Vries R."/>
            <person name="Hainaut M."/>
            <person name="Hatakka A."/>
            <person name="Henrissat B."/>
            <person name="Hilden K."/>
            <person name="Kuo R."/>
            <person name="Labutti K."/>
            <person name="Lipzen A."/>
            <person name="Makela M.R."/>
            <person name="Sandor L."/>
            <person name="Spatafora J.W."/>
            <person name="Grigoriev I.V."/>
            <person name="Hibbett D.S."/>
        </authorList>
    </citation>
    <scope>NUCLEOTIDE SEQUENCE [LARGE SCALE GENOMIC DNA]</scope>
    <source>
        <strain evidence="1 2">3A-2</strain>
    </source>
</reference>
<accession>A0A8E2AN83</accession>
<evidence type="ECO:0000313" key="1">
    <source>
        <dbReference type="EMBL" id="OCH85340.1"/>
    </source>
</evidence>
<name>A0A8E2AN83_9APHY</name>
<dbReference type="Proteomes" id="UP000250043">
    <property type="component" value="Unassembled WGS sequence"/>
</dbReference>